<comment type="caution">
    <text evidence="2">The sequence shown here is derived from an EMBL/GenBank/DDBJ whole genome shotgun (WGS) entry which is preliminary data.</text>
</comment>
<keyword evidence="3" id="KW-1185">Reference proteome</keyword>
<gene>
    <name evidence="2" type="ORF">PUN28_014973</name>
</gene>
<proteinExistence type="predicted"/>
<evidence type="ECO:0000313" key="3">
    <source>
        <dbReference type="Proteomes" id="UP001430953"/>
    </source>
</evidence>
<protein>
    <submittedName>
        <fullName evidence="2">Uncharacterized protein</fullName>
    </submittedName>
</protein>
<feature type="region of interest" description="Disordered" evidence="1">
    <location>
        <begin position="1"/>
        <end position="22"/>
    </location>
</feature>
<feature type="region of interest" description="Disordered" evidence="1">
    <location>
        <begin position="53"/>
        <end position="89"/>
    </location>
</feature>
<dbReference type="Proteomes" id="UP001430953">
    <property type="component" value="Unassembled WGS sequence"/>
</dbReference>
<dbReference type="EMBL" id="JADYXP020000016">
    <property type="protein sequence ID" value="KAL0108064.1"/>
    <property type="molecule type" value="Genomic_DNA"/>
</dbReference>
<sequence length="117" mass="13372">MPWRDHLPKISARESHRGGRAKVPGLSVTNVRVGRLLLISGGPMRGRTRRVCRRRRRHRRSPPALPTKFWPPNRPDRSRTHVPRTNVTRQSRLTQIVAYLIRRALPLSATSFCGGPS</sequence>
<name>A0AAW2EZS1_9HYME</name>
<evidence type="ECO:0000256" key="1">
    <source>
        <dbReference type="SAM" id="MobiDB-lite"/>
    </source>
</evidence>
<reference evidence="2 3" key="1">
    <citation type="submission" date="2023-03" db="EMBL/GenBank/DDBJ databases">
        <title>High recombination rates correlate with genetic variation in Cardiocondyla obscurior ants.</title>
        <authorList>
            <person name="Errbii M."/>
        </authorList>
    </citation>
    <scope>NUCLEOTIDE SEQUENCE [LARGE SCALE GENOMIC DNA]</scope>
    <source>
        <strain evidence="2">Alpha-2009</strain>
        <tissue evidence="2">Whole body</tissue>
    </source>
</reference>
<organism evidence="2 3">
    <name type="scientific">Cardiocondyla obscurior</name>
    <dbReference type="NCBI Taxonomy" id="286306"/>
    <lineage>
        <taxon>Eukaryota</taxon>
        <taxon>Metazoa</taxon>
        <taxon>Ecdysozoa</taxon>
        <taxon>Arthropoda</taxon>
        <taxon>Hexapoda</taxon>
        <taxon>Insecta</taxon>
        <taxon>Pterygota</taxon>
        <taxon>Neoptera</taxon>
        <taxon>Endopterygota</taxon>
        <taxon>Hymenoptera</taxon>
        <taxon>Apocrita</taxon>
        <taxon>Aculeata</taxon>
        <taxon>Formicoidea</taxon>
        <taxon>Formicidae</taxon>
        <taxon>Myrmicinae</taxon>
        <taxon>Cardiocondyla</taxon>
    </lineage>
</organism>
<feature type="compositionally biased region" description="Basic and acidic residues" evidence="1">
    <location>
        <begin position="1"/>
        <end position="17"/>
    </location>
</feature>
<dbReference type="AlphaFoldDB" id="A0AAW2EZS1"/>
<evidence type="ECO:0000313" key="2">
    <source>
        <dbReference type="EMBL" id="KAL0108064.1"/>
    </source>
</evidence>
<accession>A0AAW2EZS1</accession>